<dbReference type="PROSITE" id="PS00211">
    <property type="entry name" value="ABC_TRANSPORTER_1"/>
    <property type="match status" value="1"/>
</dbReference>
<accession>A0A4R6S695</accession>
<dbReference type="InterPro" id="IPR017871">
    <property type="entry name" value="ABC_transporter-like_CS"/>
</dbReference>
<dbReference type="Proteomes" id="UP000295601">
    <property type="component" value="Unassembled WGS sequence"/>
</dbReference>
<evidence type="ECO:0000256" key="1">
    <source>
        <dbReference type="ARBA" id="ARBA00022737"/>
    </source>
</evidence>
<dbReference type="PANTHER" id="PTHR19211:SF14">
    <property type="entry name" value="ATP-BINDING CASSETTE SUB-FAMILY F MEMBER 1"/>
    <property type="match status" value="1"/>
</dbReference>
<dbReference type="InterPro" id="IPR027417">
    <property type="entry name" value="P-loop_NTPase"/>
</dbReference>
<evidence type="ECO:0000313" key="5">
    <source>
        <dbReference type="EMBL" id="TDP94306.1"/>
    </source>
</evidence>
<dbReference type="PROSITE" id="PS50893">
    <property type="entry name" value="ABC_TRANSPORTER_2"/>
    <property type="match status" value="2"/>
</dbReference>
<feature type="domain" description="ABC transporter" evidence="4">
    <location>
        <begin position="383"/>
        <end position="572"/>
    </location>
</feature>
<keyword evidence="3 5" id="KW-0067">ATP-binding</keyword>
<name>A0A4R6S695_9MICO</name>
<dbReference type="PANTHER" id="PTHR19211">
    <property type="entry name" value="ATP-BINDING TRANSPORT PROTEIN-RELATED"/>
    <property type="match status" value="1"/>
</dbReference>
<feature type="domain" description="ABC transporter" evidence="4">
    <location>
        <begin position="18"/>
        <end position="277"/>
    </location>
</feature>
<proteinExistence type="predicted"/>
<dbReference type="InterPro" id="IPR003439">
    <property type="entry name" value="ABC_transporter-like_ATP-bd"/>
</dbReference>
<dbReference type="FunFam" id="3.40.50.300:FF:000011">
    <property type="entry name" value="Putative ABC transporter ATP-binding component"/>
    <property type="match status" value="1"/>
</dbReference>
<organism evidence="5 6">
    <name type="scientific">Leucobacter luti</name>
    <dbReference type="NCBI Taxonomy" id="340320"/>
    <lineage>
        <taxon>Bacteria</taxon>
        <taxon>Bacillati</taxon>
        <taxon>Actinomycetota</taxon>
        <taxon>Actinomycetes</taxon>
        <taxon>Micrococcales</taxon>
        <taxon>Microbacteriaceae</taxon>
        <taxon>Leucobacter</taxon>
    </lineage>
</organism>
<evidence type="ECO:0000259" key="4">
    <source>
        <dbReference type="PROSITE" id="PS50893"/>
    </source>
</evidence>
<evidence type="ECO:0000256" key="2">
    <source>
        <dbReference type="ARBA" id="ARBA00022741"/>
    </source>
</evidence>
<dbReference type="SUPFAM" id="SSF52540">
    <property type="entry name" value="P-loop containing nucleoside triphosphate hydrolases"/>
    <property type="match status" value="2"/>
</dbReference>
<gene>
    <name evidence="5" type="ORF">EDF62_0720</name>
</gene>
<sequence>MTRTSHPQSTPAPARSPSHRACMIRSGTVRFADRTVLSDISLTVGPTDRIAVLGDNAAGKSTLLGVLAGTIPLSMGERNVVLPGGLALAEQRPEFAAGATVAEAIDQVLHEIRALEAAIVEITDRLTTALPAEQPRLLEALATAVDRRDARGGEAVEHQLDIALEQLSLGRLTRSRRVDTLSGGERARLALAAALTSGAELLLLDEPTNDLDDAGITWLEQRLAQHRGAVVAVTHDRAFLDHFAADIVSLACGGLRRTGNGYAGYLTARESEQRRIAAAHETWLQDLARSEDLVSGNAFRLAAIPRKQEKSGFGHGAFRARNRDHGAMSRIRQAKQQITQLRANPAPPPREPLRFAPEFTGAQPGADAMIVPEHESEEAPLLIRAKGLRLGMNGGPRQELRELELRAGERWLISGPNGAGKTTLLRTLAGEIHPARGDVWRRSELRIAWLRQELAAAGELSLCESFATQTQQHLVDAAERLFTLGLFPPEDFERRVGTLSTGQRRRLELAVAVAAPCDVLFLDEPTNHLAPDLVEELERALQDFPGLVVTVTHDRRWREHSAAAGPIHQLELP</sequence>
<keyword evidence="1" id="KW-0677">Repeat</keyword>
<protein>
    <submittedName>
        <fullName evidence="5">Macrolide transport system ATP-binding/permease protein</fullName>
    </submittedName>
</protein>
<dbReference type="SMART" id="SM00382">
    <property type="entry name" value="AAA"/>
    <property type="match status" value="2"/>
</dbReference>
<dbReference type="InterPro" id="IPR050611">
    <property type="entry name" value="ABCF"/>
</dbReference>
<dbReference type="Gene3D" id="3.40.50.300">
    <property type="entry name" value="P-loop containing nucleotide triphosphate hydrolases"/>
    <property type="match status" value="2"/>
</dbReference>
<evidence type="ECO:0000313" key="6">
    <source>
        <dbReference type="Proteomes" id="UP000295601"/>
    </source>
</evidence>
<comment type="caution">
    <text evidence="5">The sequence shown here is derived from an EMBL/GenBank/DDBJ whole genome shotgun (WGS) entry which is preliminary data.</text>
</comment>
<evidence type="ECO:0000256" key="3">
    <source>
        <dbReference type="ARBA" id="ARBA00022840"/>
    </source>
</evidence>
<dbReference type="Pfam" id="PF00005">
    <property type="entry name" value="ABC_tran"/>
    <property type="match status" value="2"/>
</dbReference>
<dbReference type="InterPro" id="IPR003593">
    <property type="entry name" value="AAA+_ATPase"/>
</dbReference>
<dbReference type="GO" id="GO:0016887">
    <property type="term" value="F:ATP hydrolysis activity"/>
    <property type="evidence" value="ECO:0007669"/>
    <property type="project" value="InterPro"/>
</dbReference>
<dbReference type="AlphaFoldDB" id="A0A4R6S695"/>
<dbReference type="EMBL" id="SNYA01000002">
    <property type="protein sequence ID" value="TDP94306.1"/>
    <property type="molecule type" value="Genomic_DNA"/>
</dbReference>
<keyword evidence="2" id="KW-0547">Nucleotide-binding</keyword>
<dbReference type="GO" id="GO:0005524">
    <property type="term" value="F:ATP binding"/>
    <property type="evidence" value="ECO:0007669"/>
    <property type="project" value="UniProtKB-KW"/>
</dbReference>
<keyword evidence="6" id="KW-1185">Reference proteome</keyword>
<reference evidence="5 6" key="1">
    <citation type="submission" date="2019-03" db="EMBL/GenBank/DDBJ databases">
        <title>Genomic analyses of the natural microbiome of Caenorhabditis elegans.</title>
        <authorList>
            <person name="Samuel B."/>
        </authorList>
    </citation>
    <scope>NUCLEOTIDE SEQUENCE [LARGE SCALE GENOMIC DNA]</scope>
    <source>
        <strain evidence="5 6">JUb18</strain>
    </source>
</reference>